<reference evidence="1 2" key="1">
    <citation type="submission" date="2019-06" db="EMBL/GenBank/DDBJ databases">
        <title>A novel bacterium of genus Pontibacter, isolated from marine sediment.</title>
        <authorList>
            <person name="Huang H."/>
            <person name="Mo K."/>
            <person name="Hu Y."/>
        </authorList>
    </citation>
    <scope>NUCLEOTIDE SEQUENCE [LARGE SCALE GENOMIC DNA]</scope>
    <source>
        <strain evidence="1 2">HB172049</strain>
    </source>
</reference>
<dbReference type="OrthoDB" id="880906at2"/>
<organism evidence="1 2">
    <name type="scientific">Pontibacter mangrovi</name>
    <dbReference type="NCBI Taxonomy" id="2589816"/>
    <lineage>
        <taxon>Bacteria</taxon>
        <taxon>Pseudomonadati</taxon>
        <taxon>Bacteroidota</taxon>
        <taxon>Cytophagia</taxon>
        <taxon>Cytophagales</taxon>
        <taxon>Hymenobacteraceae</taxon>
        <taxon>Pontibacter</taxon>
    </lineage>
</organism>
<dbReference type="Proteomes" id="UP000316727">
    <property type="component" value="Unassembled WGS sequence"/>
</dbReference>
<comment type="caution">
    <text evidence="1">The sequence shown here is derived from an EMBL/GenBank/DDBJ whole genome shotgun (WGS) entry which is preliminary data.</text>
</comment>
<keyword evidence="2" id="KW-1185">Reference proteome</keyword>
<evidence type="ECO:0000313" key="1">
    <source>
        <dbReference type="EMBL" id="TPE44755.1"/>
    </source>
</evidence>
<gene>
    <name evidence="1" type="ORF">FJM65_06950</name>
</gene>
<protein>
    <submittedName>
        <fullName evidence="1">Uncharacterized protein</fullName>
    </submittedName>
</protein>
<dbReference type="RefSeq" id="WP_140620789.1">
    <property type="nucleotide sequence ID" value="NZ_VFRQ01000003.1"/>
</dbReference>
<evidence type="ECO:0000313" key="2">
    <source>
        <dbReference type="Proteomes" id="UP000316727"/>
    </source>
</evidence>
<sequence>MEAAALFFHFKDNLARIANALNSKLEVRSMPYNTSIPLEINLLADLLRLHGLDFQSSTSGAARLFDFKDWYSQHETQANEVMHRVLEEKKAYIKTATGTILQKEMLYRRLEFFKETAHTLDVMMIQQNLHSPKHFNYPYLNA</sequence>
<name>A0A501W886_9BACT</name>
<dbReference type="EMBL" id="VFRQ01000003">
    <property type="protein sequence ID" value="TPE44755.1"/>
    <property type="molecule type" value="Genomic_DNA"/>
</dbReference>
<dbReference type="AlphaFoldDB" id="A0A501W886"/>
<accession>A0A501W886</accession>
<proteinExistence type="predicted"/>